<dbReference type="InterPro" id="IPR016195">
    <property type="entry name" value="Pol/histidinol_Pase-like"/>
</dbReference>
<sequence>MKIIADLHTHTMVSNHAFNTITEMARRANELGHWALAITDHAPLMKDSAHPWYFYNVTTLPHKMEGVWVLKGMEANVRNLDGALDFDNDTLQELDMDWIVASIHPEVLSGPLQEDETTKLWLNVAQNPYVDMIGHSESRFYPYDYDAVTKVFAQNHKVVELNANSRVARPGNEKNMLALALACKRNDVPVAVNSDAHSQYHLGGVESIFEMLREIDFPPELIVNGSREAFVAMLRDHHKTIVNLMEGME</sequence>
<dbReference type="InterPro" id="IPR050243">
    <property type="entry name" value="PHP_phosphatase"/>
</dbReference>
<dbReference type="SUPFAM" id="SSF89550">
    <property type="entry name" value="PHP domain-like"/>
    <property type="match status" value="1"/>
</dbReference>
<dbReference type="CDD" id="cd07437">
    <property type="entry name" value="PHP_HisPPase_Ycdx_like"/>
    <property type="match status" value="1"/>
</dbReference>
<dbReference type="PANTHER" id="PTHR36928">
    <property type="entry name" value="PHOSPHATASE YCDX-RELATED"/>
    <property type="match status" value="1"/>
</dbReference>
<keyword evidence="3" id="KW-1185">Reference proteome</keyword>
<evidence type="ECO:0000313" key="2">
    <source>
        <dbReference type="EMBL" id="MEQ2520716.1"/>
    </source>
</evidence>
<accession>A0ABV1GFT4</accession>
<dbReference type="Proteomes" id="UP001477672">
    <property type="component" value="Unassembled WGS sequence"/>
</dbReference>
<dbReference type="SMART" id="SM00481">
    <property type="entry name" value="POLIIIAc"/>
    <property type="match status" value="1"/>
</dbReference>
<dbReference type="EMBL" id="JBBMFA010000095">
    <property type="protein sequence ID" value="MEQ2520716.1"/>
    <property type="molecule type" value="Genomic_DNA"/>
</dbReference>
<proteinExistence type="predicted"/>
<organism evidence="2 3">
    <name type="scientific">Ruthenibacterium intestinale</name>
    <dbReference type="NCBI Taxonomy" id="3133163"/>
    <lineage>
        <taxon>Bacteria</taxon>
        <taxon>Bacillati</taxon>
        <taxon>Bacillota</taxon>
        <taxon>Clostridia</taxon>
        <taxon>Eubacteriales</taxon>
        <taxon>Oscillospiraceae</taxon>
        <taxon>Ruthenibacterium</taxon>
    </lineage>
</organism>
<protein>
    <submittedName>
        <fullName evidence="2">Phosphatase</fullName>
    </submittedName>
</protein>
<gene>
    <name evidence="2" type="ORF">WMO24_09785</name>
</gene>
<dbReference type="Gene3D" id="3.20.20.140">
    <property type="entry name" value="Metal-dependent hydrolases"/>
    <property type="match status" value="1"/>
</dbReference>
<feature type="domain" description="Polymerase/histidinol phosphatase N-terminal" evidence="1">
    <location>
        <begin position="5"/>
        <end position="79"/>
    </location>
</feature>
<dbReference type="Pfam" id="PF02811">
    <property type="entry name" value="PHP"/>
    <property type="match status" value="1"/>
</dbReference>
<reference evidence="2 3" key="1">
    <citation type="submission" date="2024-03" db="EMBL/GenBank/DDBJ databases">
        <title>Human intestinal bacterial collection.</title>
        <authorList>
            <person name="Pauvert C."/>
            <person name="Hitch T.C.A."/>
            <person name="Clavel T."/>
        </authorList>
    </citation>
    <scope>NUCLEOTIDE SEQUENCE [LARGE SCALE GENOMIC DNA]</scope>
    <source>
        <strain evidence="2 3">CLA-JM-H11</strain>
    </source>
</reference>
<dbReference type="RefSeq" id="WP_349216261.1">
    <property type="nucleotide sequence ID" value="NZ_JBBMFA010000095.1"/>
</dbReference>
<comment type="caution">
    <text evidence="2">The sequence shown here is derived from an EMBL/GenBank/DDBJ whole genome shotgun (WGS) entry which is preliminary data.</text>
</comment>
<dbReference type="InterPro" id="IPR003141">
    <property type="entry name" value="Pol/His_phosphatase_N"/>
</dbReference>
<dbReference type="PANTHER" id="PTHR36928:SF1">
    <property type="entry name" value="PHOSPHATASE YCDX-RELATED"/>
    <property type="match status" value="1"/>
</dbReference>
<evidence type="ECO:0000313" key="3">
    <source>
        <dbReference type="Proteomes" id="UP001477672"/>
    </source>
</evidence>
<dbReference type="InterPro" id="IPR004013">
    <property type="entry name" value="PHP_dom"/>
</dbReference>
<evidence type="ECO:0000259" key="1">
    <source>
        <dbReference type="SMART" id="SM00481"/>
    </source>
</evidence>
<name>A0ABV1GFT4_9FIRM</name>